<gene>
    <name evidence="2" type="ORF">C1707_16855</name>
    <name evidence="3" type="ORF">CFHF_10730</name>
</gene>
<evidence type="ECO:0000256" key="1">
    <source>
        <dbReference type="SAM" id="Phobius"/>
    </source>
</evidence>
<evidence type="ECO:0000313" key="2">
    <source>
        <dbReference type="EMBL" id="AYV47791.1"/>
    </source>
</evidence>
<keyword evidence="1" id="KW-1133">Transmembrane helix</keyword>
<dbReference type="SUPFAM" id="SSF53474">
    <property type="entry name" value="alpha/beta-Hydrolases"/>
    <property type="match status" value="1"/>
</dbReference>
<dbReference type="RefSeq" id="WP_101713003.1">
    <property type="nucleotide sequence ID" value="NZ_CP026100.1"/>
</dbReference>
<sequence>MSGRFKGFKRWIFAGCVLFLGIVLTAAFYWRYDILRTTLDPKVPFQTYDPPPAPNYADPAAWALLPRGATGMDRAADVFFVHPTTFDGGRDWNAPYDQPKANRYLNRVVLPNYAAPFSRVGRIFAPHYRQASLYTFLTLRDDAREARRFAYGDVRDAFRAWRDRYDKGRPLVLVGVEQGGSLLARLVAEEIAPDPALRDRLAGVYLIETAVPADEYGPVARIPACARREEAGCVVAWASLTDGDFQKAQEWLGRSLTWMGGDQLENLNGRKPLCVNPLLGAQGTERAPARLNLGSVNATGLEWGARPAFLKRQVWAQCENGLLHTGRPKSASLRDTGSWTDRRKVDGYNLFWADIEADAAARVAALGKRAPPVIRAAGAE</sequence>
<evidence type="ECO:0000313" key="3">
    <source>
        <dbReference type="EMBL" id="PLR16950.1"/>
    </source>
</evidence>
<dbReference type="OrthoDB" id="9794645at2"/>
<dbReference type="Proteomes" id="UP000234483">
    <property type="component" value="Unassembled WGS sequence"/>
</dbReference>
<accession>A0A2N5CUK2</accession>
<dbReference type="Pfam" id="PF11288">
    <property type="entry name" value="DUF3089"/>
    <property type="match status" value="1"/>
</dbReference>
<dbReference type="EMBL" id="PJRQ01000019">
    <property type="protein sequence ID" value="PLR16950.1"/>
    <property type="molecule type" value="Genomic_DNA"/>
</dbReference>
<name>A0A2N5CUK2_9CAUL</name>
<organism evidence="3 4">
    <name type="scientific">Caulobacter flavus</name>
    <dbReference type="NCBI Taxonomy" id="1679497"/>
    <lineage>
        <taxon>Bacteria</taxon>
        <taxon>Pseudomonadati</taxon>
        <taxon>Pseudomonadota</taxon>
        <taxon>Alphaproteobacteria</taxon>
        <taxon>Caulobacterales</taxon>
        <taxon>Caulobacteraceae</taxon>
        <taxon>Caulobacter</taxon>
    </lineage>
</organism>
<dbReference type="AlphaFoldDB" id="A0A2N5CUK2"/>
<evidence type="ECO:0000313" key="5">
    <source>
        <dbReference type="Proteomes" id="UP000281192"/>
    </source>
</evidence>
<keyword evidence="1" id="KW-0472">Membrane</keyword>
<dbReference type="EMBL" id="CP026100">
    <property type="protein sequence ID" value="AYV47791.1"/>
    <property type="molecule type" value="Genomic_DNA"/>
</dbReference>
<reference evidence="2 5" key="2">
    <citation type="submission" date="2018-01" db="EMBL/GenBank/DDBJ databases">
        <title>Complete genome sequence of Caulobacter flavus RHGG3.</title>
        <authorList>
            <person name="Yang E."/>
        </authorList>
    </citation>
    <scope>NUCLEOTIDE SEQUENCE [LARGE SCALE GENOMIC DNA]</scope>
    <source>
        <strain evidence="2 5">RHGG3</strain>
    </source>
</reference>
<keyword evidence="5" id="KW-1185">Reference proteome</keyword>
<keyword evidence="1" id="KW-0812">Transmembrane</keyword>
<feature type="transmembrane region" description="Helical" evidence="1">
    <location>
        <begin position="12"/>
        <end position="32"/>
    </location>
</feature>
<dbReference type="InterPro" id="IPR029058">
    <property type="entry name" value="AB_hydrolase_fold"/>
</dbReference>
<evidence type="ECO:0008006" key="6">
    <source>
        <dbReference type="Google" id="ProtNLM"/>
    </source>
</evidence>
<dbReference type="Proteomes" id="UP000281192">
    <property type="component" value="Chromosome"/>
</dbReference>
<proteinExistence type="predicted"/>
<evidence type="ECO:0000313" key="4">
    <source>
        <dbReference type="Proteomes" id="UP000234483"/>
    </source>
</evidence>
<protein>
    <recommendedName>
        <fullName evidence="6">DUF3089 domain-containing protein</fullName>
    </recommendedName>
</protein>
<reference evidence="3 4" key="1">
    <citation type="submission" date="2017-12" db="EMBL/GenBank/DDBJ databases">
        <title>The genome sequence of Caulobacter flavus CGMCC1 15093.</title>
        <authorList>
            <person name="Gao J."/>
            <person name="Mao X."/>
            <person name="Sun J."/>
        </authorList>
    </citation>
    <scope>NUCLEOTIDE SEQUENCE [LARGE SCALE GENOMIC DNA]</scope>
    <source>
        <strain evidence="3 4">CGMCC1 15093</strain>
    </source>
</reference>
<dbReference type="InterPro" id="IPR021440">
    <property type="entry name" value="DUF3089"/>
</dbReference>
<dbReference type="KEGG" id="cfh:C1707_16855"/>